<dbReference type="Proteomes" id="UP001187471">
    <property type="component" value="Unassembled WGS sequence"/>
</dbReference>
<dbReference type="EMBL" id="JAVXUO010000629">
    <property type="protein sequence ID" value="KAK2990689.1"/>
    <property type="molecule type" value="Genomic_DNA"/>
</dbReference>
<evidence type="ECO:0000313" key="3">
    <source>
        <dbReference type="Proteomes" id="UP001187471"/>
    </source>
</evidence>
<keyword evidence="3" id="KW-1185">Reference proteome</keyword>
<feature type="domain" description="Reverse transcriptase Ty1/copia-type" evidence="1">
    <location>
        <begin position="77"/>
        <end position="200"/>
    </location>
</feature>
<proteinExistence type="predicted"/>
<comment type="caution">
    <text evidence="2">The sequence shown here is derived from an EMBL/GenBank/DDBJ whole genome shotgun (WGS) entry which is preliminary data.</text>
</comment>
<name>A0AA88UML3_9ASTE</name>
<organism evidence="2 3">
    <name type="scientific">Escallonia rubra</name>
    <dbReference type="NCBI Taxonomy" id="112253"/>
    <lineage>
        <taxon>Eukaryota</taxon>
        <taxon>Viridiplantae</taxon>
        <taxon>Streptophyta</taxon>
        <taxon>Embryophyta</taxon>
        <taxon>Tracheophyta</taxon>
        <taxon>Spermatophyta</taxon>
        <taxon>Magnoliopsida</taxon>
        <taxon>eudicotyledons</taxon>
        <taxon>Gunneridae</taxon>
        <taxon>Pentapetalae</taxon>
        <taxon>asterids</taxon>
        <taxon>campanulids</taxon>
        <taxon>Escalloniales</taxon>
        <taxon>Escalloniaceae</taxon>
        <taxon>Escallonia</taxon>
    </lineage>
</organism>
<evidence type="ECO:0000259" key="1">
    <source>
        <dbReference type="Pfam" id="PF07727"/>
    </source>
</evidence>
<reference evidence="2" key="1">
    <citation type="submission" date="2022-12" db="EMBL/GenBank/DDBJ databases">
        <title>Draft genome assemblies for two species of Escallonia (Escalloniales).</title>
        <authorList>
            <person name="Chanderbali A."/>
            <person name="Dervinis C."/>
            <person name="Anghel I."/>
            <person name="Soltis D."/>
            <person name="Soltis P."/>
            <person name="Zapata F."/>
        </authorList>
    </citation>
    <scope>NUCLEOTIDE SEQUENCE</scope>
    <source>
        <strain evidence="2">UCBG92.1500</strain>
        <tissue evidence="2">Leaf</tissue>
    </source>
</reference>
<dbReference type="InterPro" id="IPR013103">
    <property type="entry name" value="RVT_2"/>
</dbReference>
<evidence type="ECO:0000313" key="2">
    <source>
        <dbReference type="EMBL" id="KAK2990689.1"/>
    </source>
</evidence>
<dbReference type="Pfam" id="PF07727">
    <property type="entry name" value="RVT_2"/>
    <property type="match status" value="1"/>
</dbReference>
<dbReference type="AlphaFoldDB" id="A0AA88UML3"/>
<gene>
    <name evidence="2" type="ORF">RJ640_000110</name>
</gene>
<sequence length="254" mass="29630">METIFISQELWEAVEDGYEDEDPATLQGNNLKAYKEKVKKNATALRKEIIKFGTRSKREFIPKRRFFYQRMRKEQSRKRPMPWPRNEKSSKLRIQKHKAQLVAKSYSQQRGVDFNETFEPIVRMETIRIVLALAAQLELKVYQLDVQSTFLNGELAEEIFVEQPQGYVVKGKGDKVYWLRKTLYGLKQAPRAWNSTNAKMLEDFKKAMMRVFEMTDLGLMKGLAKAISRGNMQVGCHTYGVECKITAKIWSEEG</sequence>
<protein>
    <recommendedName>
        <fullName evidence="1">Reverse transcriptase Ty1/copia-type domain-containing protein</fullName>
    </recommendedName>
</protein>
<accession>A0AA88UML3</accession>